<dbReference type="Gene3D" id="2.60.40.760">
    <property type="entry name" value="Expansin, cellulose-binding-like domain"/>
    <property type="match status" value="1"/>
</dbReference>
<sequence>MFVSWLVGILLLYSTHADIKTDKAVADLYKNTYLGDGTYYAKTTNGTCQYDPPSLPPVAMSPHIGYLVALNKAQFLDSVACGMCFRVHAEGKGAGLNPIIGDFNVFVKDLCPGCLQGDLDFAENGDGRWRILMQAVQCPVGNSNIEYLLQGSNEWYVKLQVRNARIPPTEIRAFQGNSWVKMKHTSDGFWELSTGEKITTPISIHLRSFRGHDLYDSIPSIDNGIVIRSEKKVQFPLDIHLPFI</sequence>
<dbReference type="CDD" id="cd22271">
    <property type="entry name" value="DPBB_EXP_N-like"/>
    <property type="match status" value="1"/>
</dbReference>
<evidence type="ECO:0000256" key="2">
    <source>
        <dbReference type="SAM" id="SignalP"/>
    </source>
</evidence>
<dbReference type="PANTHER" id="PTHR31836">
    <property type="match status" value="1"/>
</dbReference>
<reference evidence="4 5" key="1">
    <citation type="submission" date="2024-01" db="EMBL/GenBank/DDBJ databases">
        <title>The genome of the rayed Mediterranean limpet Patella caerulea (Linnaeus, 1758).</title>
        <authorList>
            <person name="Anh-Thu Weber A."/>
            <person name="Halstead-Nussloch G."/>
        </authorList>
    </citation>
    <scope>NUCLEOTIDE SEQUENCE [LARGE SCALE GENOMIC DNA]</scope>
    <source>
        <strain evidence="4">AATW-2023a</strain>
        <tissue evidence="4">Whole specimen</tissue>
    </source>
</reference>
<organism evidence="4 5">
    <name type="scientific">Patella caerulea</name>
    <name type="common">Rayed Mediterranean limpet</name>
    <dbReference type="NCBI Taxonomy" id="87958"/>
    <lineage>
        <taxon>Eukaryota</taxon>
        <taxon>Metazoa</taxon>
        <taxon>Spiralia</taxon>
        <taxon>Lophotrochozoa</taxon>
        <taxon>Mollusca</taxon>
        <taxon>Gastropoda</taxon>
        <taxon>Patellogastropoda</taxon>
        <taxon>Patelloidea</taxon>
        <taxon>Patellidae</taxon>
        <taxon>Patella</taxon>
    </lineage>
</organism>
<dbReference type="Proteomes" id="UP001347796">
    <property type="component" value="Unassembled WGS sequence"/>
</dbReference>
<dbReference type="PANTHER" id="PTHR31836:SF28">
    <property type="entry name" value="SRCR DOMAIN-CONTAINING PROTEIN-RELATED"/>
    <property type="match status" value="1"/>
</dbReference>
<keyword evidence="5" id="KW-1185">Reference proteome</keyword>
<dbReference type="PROSITE" id="PS50842">
    <property type="entry name" value="EXPANSIN_EG45"/>
    <property type="match status" value="1"/>
</dbReference>
<dbReference type="InterPro" id="IPR051477">
    <property type="entry name" value="Expansin_CellWall"/>
</dbReference>
<dbReference type="SUPFAM" id="SSF50685">
    <property type="entry name" value="Barwin-like endoglucanases"/>
    <property type="match status" value="1"/>
</dbReference>
<dbReference type="AlphaFoldDB" id="A0AAN8PUH3"/>
<evidence type="ECO:0000256" key="1">
    <source>
        <dbReference type="ARBA" id="ARBA00022729"/>
    </source>
</evidence>
<gene>
    <name evidence="4" type="ORF">SNE40_011710</name>
</gene>
<comment type="caution">
    <text evidence="4">The sequence shown here is derived from an EMBL/GenBank/DDBJ whole genome shotgun (WGS) entry which is preliminary data.</text>
</comment>
<dbReference type="Gene3D" id="2.40.40.10">
    <property type="entry name" value="RlpA-like domain"/>
    <property type="match status" value="1"/>
</dbReference>
<feature type="chain" id="PRO_5042823448" description="Expansin-like EG45 domain-containing protein" evidence="2">
    <location>
        <begin position="18"/>
        <end position="244"/>
    </location>
</feature>
<protein>
    <recommendedName>
        <fullName evidence="3">Expansin-like EG45 domain-containing protein</fullName>
    </recommendedName>
</protein>
<keyword evidence="1 2" id="KW-0732">Signal</keyword>
<feature type="domain" description="Expansin-like EG45" evidence="3">
    <location>
        <begin position="45"/>
        <end position="121"/>
    </location>
</feature>
<evidence type="ECO:0000313" key="5">
    <source>
        <dbReference type="Proteomes" id="UP001347796"/>
    </source>
</evidence>
<proteinExistence type="predicted"/>
<dbReference type="InterPro" id="IPR036908">
    <property type="entry name" value="RlpA-like_sf"/>
</dbReference>
<dbReference type="InterPro" id="IPR007112">
    <property type="entry name" value="Expansin/allergen_DPBB_dom"/>
</dbReference>
<feature type="signal peptide" evidence="2">
    <location>
        <begin position="1"/>
        <end position="17"/>
    </location>
</feature>
<evidence type="ECO:0000313" key="4">
    <source>
        <dbReference type="EMBL" id="KAK6179321.1"/>
    </source>
</evidence>
<dbReference type="SUPFAM" id="SSF49590">
    <property type="entry name" value="PHL pollen allergen"/>
    <property type="match status" value="1"/>
</dbReference>
<name>A0AAN8PUH3_PATCE</name>
<dbReference type="EMBL" id="JAZGQO010000008">
    <property type="protein sequence ID" value="KAK6179321.1"/>
    <property type="molecule type" value="Genomic_DNA"/>
</dbReference>
<dbReference type="InterPro" id="IPR036749">
    <property type="entry name" value="Expansin_CBD_sf"/>
</dbReference>
<evidence type="ECO:0000259" key="3">
    <source>
        <dbReference type="PROSITE" id="PS50842"/>
    </source>
</evidence>
<accession>A0AAN8PUH3</accession>